<keyword evidence="4" id="KW-1185">Reference proteome</keyword>
<dbReference type="Gene3D" id="3.30.750.24">
    <property type="entry name" value="STAS domain"/>
    <property type="match status" value="1"/>
</dbReference>
<accession>A0A3D9VDV2</accession>
<organism evidence="3 4">
    <name type="scientific">Thermasporomyces composti</name>
    <dbReference type="NCBI Taxonomy" id="696763"/>
    <lineage>
        <taxon>Bacteria</taxon>
        <taxon>Bacillati</taxon>
        <taxon>Actinomycetota</taxon>
        <taxon>Actinomycetes</taxon>
        <taxon>Propionibacteriales</taxon>
        <taxon>Nocardioidaceae</taxon>
        <taxon>Thermasporomyces</taxon>
    </lineage>
</organism>
<protein>
    <submittedName>
        <fullName evidence="3">STAS domain-containing protein</fullName>
    </submittedName>
</protein>
<feature type="compositionally biased region" description="Basic residues" evidence="1">
    <location>
        <begin position="60"/>
        <end position="70"/>
    </location>
</feature>
<dbReference type="CDD" id="cd07042">
    <property type="entry name" value="STAS_SulP_like_sulfate_transporter"/>
    <property type="match status" value="1"/>
</dbReference>
<name>A0A3D9VDV2_THECX</name>
<evidence type="ECO:0000256" key="1">
    <source>
        <dbReference type="SAM" id="MobiDB-lite"/>
    </source>
</evidence>
<gene>
    <name evidence="3" type="ORF">DFJ64_0882</name>
</gene>
<dbReference type="RefSeq" id="WP_115849279.1">
    <property type="nucleotide sequence ID" value="NZ_QTUC01000001.1"/>
</dbReference>
<feature type="region of interest" description="Disordered" evidence="1">
    <location>
        <begin position="32"/>
        <end position="70"/>
    </location>
</feature>
<comment type="caution">
    <text evidence="3">The sequence shown here is derived from an EMBL/GenBank/DDBJ whole genome shotgun (WGS) entry which is preliminary data.</text>
</comment>
<dbReference type="Pfam" id="PF01740">
    <property type="entry name" value="STAS"/>
    <property type="match status" value="1"/>
</dbReference>
<dbReference type="InterPro" id="IPR036513">
    <property type="entry name" value="STAS_dom_sf"/>
</dbReference>
<feature type="domain" description="STAS" evidence="2">
    <location>
        <begin position="91"/>
        <end position="187"/>
    </location>
</feature>
<dbReference type="EMBL" id="QTUC01000001">
    <property type="protein sequence ID" value="REF35501.1"/>
    <property type="molecule type" value="Genomic_DNA"/>
</dbReference>
<dbReference type="OrthoDB" id="3821984at2"/>
<dbReference type="Proteomes" id="UP000256485">
    <property type="component" value="Unassembled WGS sequence"/>
</dbReference>
<evidence type="ECO:0000259" key="2">
    <source>
        <dbReference type="PROSITE" id="PS50801"/>
    </source>
</evidence>
<dbReference type="SUPFAM" id="SSF52091">
    <property type="entry name" value="SpoIIaa-like"/>
    <property type="match status" value="1"/>
</dbReference>
<dbReference type="PROSITE" id="PS50801">
    <property type="entry name" value="STAS"/>
    <property type="match status" value="1"/>
</dbReference>
<proteinExistence type="predicted"/>
<evidence type="ECO:0000313" key="3">
    <source>
        <dbReference type="EMBL" id="REF35501.1"/>
    </source>
</evidence>
<dbReference type="InterPro" id="IPR002645">
    <property type="entry name" value="STAS_dom"/>
</dbReference>
<reference evidence="3 4" key="1">
    <citation type="submission" date="2018-08" db="EMBL/GenBank/DDBJ databases">
        <title>Sequencing the genomes of 1000 actinobacteria strains.</title>
        <authorList>
            <person name="Klenk H.-P."/>
        </authorList>
    </citation>
    <scope>NUCLEOTIDE SEQUENCE [LARGE SCALE GENOMIC DNA]</scope>
    <source>
        <strain evidence="3 4">DSM 22891</strain>
    </source>
</reference>
<dbReference type="AlphaFoldDB" id="A0A3D9VDV2"/>
<sequence>MWGTYVPGDAMLLDDVFSLARRVAPRQATTWRPSLRLLPTPREKPPAESLPESEPPRSAPRARSRRRRSVRPAGVGLIERDLLCLQPTFALDHRTTTALVDAVLSHVANAEPSPARVVLDLEESEDIDDDACDALLEIYFRLRARGIRLYVGALPREVFDRLRRNGVVDRLGTGAVWPSLQTALLAAYEDLAGPAVVTRDVVAQLHRRVVPLPPPSGWPAEPGRD</sequence>
<evidence type="ECO:0000313" key="4">
    <source>
        <dbReference type="Proteomes" id="UP000256485"/>
    </source>
</evidence>